<name>K0T128_THAOC</name>
<keyword evidence="3" id="KW-1185">Reference proteome</keyword>
<comment type="caution">
    <text evidence="2">The sequence shown here is derived from an EMBL/GenBank/DDBJ whole genome shotgun (WGS) entry which is preliminary data.</text>
</comment>
<feature type="compositionally biased region" description="Basic residues" evidence="1">
    <location>
        <begin position="1"/>
        <end position="15"/>
    </location>
</feature>
<organism evidence="2 3">
    <name type="scientific">Thalassiosira oceanica</name>
    <name type="common">Marine diatom</name>
    <dbReference type="NCBI Taxonomy" id="159749"/>
    <lineage>
        <taxon>Eukaryota</taxon>
        <taxon>Sar</taxon>
        <taxon>Stramenopiles</taxon>
        <taxon>Ochrophyta</taxon>
        <taxon>Bacillariophyta</taxon>
        <taxon>Coscinodiscophyceae</taxon>
        <taxon>Thalassiosirophycidae</taxon>
        <taxon>Thalassiosirales</taxon>
        <taxon>Thalassiosiraceae</taxon>
        <taxon>Thalassiosira</taxon>
    </lineage>
</organism>
<feature type="region of interest" description="Disordered" evidence="1">
    <location>
        <begin position="1"/>
        <end position="106"/>
    </location>
</feature>
<proteinExistence type="predicted"/>
<evidence type="ECO:0000313" key="3">
    <source>
        <dbReference type="Proteomes" id="UP000266841"/>
    </source>
</evidence>
<sequence>MLPRARRRQPRRRSRQAFQDTAYASFWEGRGRGASPKDALSSNQSTSPRARRGKGRTDCGWRGTRREQRVPPINAAWAHVAAGRWSRRRQKAKDESGGEDDVPARVQRTPFPRAQRPPLERVGEGGGRTAVGAARNCGQRVQAGGDRVGLRSEIGNPQAWLSSSPNTAWRLTDWEWRLVDSSAFLIPCRSSRTSTPTLLEELERRETRRQAREPILSAPASFAGAAQVASGVASCWPHEARPRARPPCPDSIPIVAAGVPVRLPIPSSAASAVTTATGWRRNTSSYRAAAASPASPAASALPGLGLRQFLEVHRLDIRSFLARTLKLARAPGA</sequence>
<evidence type="ECO:0000313" key="2">
    <source>
        <dbReference type="EMBL" id="EJK72328.1"/>
    </source>
</evidence>
<feature type="compositionally biased region" description="Basic and acidic residues" evidence="1">
    <location>
        <begin position="55"/>
        <end position="69"/>
    </location>
</feature>
<evidence type="ECO:0000256" key="1">
    <source>
        <dbReference type="SAM" id="MobiDB-lite"/>
    </source>
</evidence>
<protein>
    <submittedName>
        <fullName evidence="2">Uncharacterized protein</fullName>
    </submittedName>
</protein>
<dbReference type="AlphaFoldDB" id="K0T128"/>
<dbReference type="EMBL" id="AGNL01006021">
    <property type="protein sequence ID" value="EJK72328.1"/>
    <property type="molecule type" value="Genomic_DNA"/>
</dbReference>
<reference evidence="2 3" key="1">
    <citation type="journal article" date="2012" name="Genome Biol.">
        <title>Genome and low-iron response of an oceanic diatom adapted to chronic iron limitation.</title>
        <authorList>
            <person name="Lommer M."/>
            <person name="Specht M."/>
            <person name="Roy A.S."/>
            <person name="Kraemer L."/>
            <person name="Andreson R."/>
            <person name="Gutowska M.A."/>
            <person name="Wolf J."/>
            <person name="Bergner S.V."/>
            <person name="Schilhabel M.B."/>
            <person name="Klostermeier U.C."/>
            <person name="Beiko R.G."/>
            <person name="Rosenstiel P."/>
            <person name="Hippler M."/>
            <person name="Laroche J."/>
        </authorList>
    </citation>
    <scope>NUCLEOTIDE SEQUENCE [LARGE SCALE GENOMIC DNA]</scope>
    <source>
        <strain evidence="2 3">CCMP1005</strain>
    </source>
</reference>
<gene>
    <name evidence="2" type="ORF">THAOC_06151</name>
</gene>
<accession>K0T128</accession>
<dbReference type="Proteomes" id="UP000266841">
    <property type="component" value="Unassembled WGS sequence"/>
</dbReference>